<dbReference type="PATRIC" id="fig|1391653.3.peg.1768"/>
<evidence type="ECO:0000313" key="4">
    <source>
        <dbReference type="Proteomes" id="UP000055590"/>
    </source>
</evidence>
<keyword evidence="1" id="KW-0732">Signal</keyword>
<proteinExistence type="predicted"/>
<dbReference type="STRING" id="1391653.AKJ08_1686"/>
<dbReference type="NCBIfam" id="TIGR04052">
    <property type="entry name" value="MbnP_like_WxW"/>
    <property type="match status" value="1"/>
</dbReference>
<feature type="domain" description="Copper-binding protein MbnP-like" evidence="2">
    <location>
        <begin position="30"/>
        <end position="244"/>
    </location>
</feature>
<evidence type="ECO:0000259" key="2">
    <source>
        <dbReference type="Pfam" id="PF20243"/>
    </source>
</evidence>
<dbReference type="InterPro" id="IPR046863">
    <property type="entry name" value="MbnP-like_dom"/>
</dbReference>
<dbReference type="OrthoDB" id="64245at2"/>
<name>A0A0K1PDV7_9BACT</name>
<evidence type="ECO:0000313" key="3">
    <source>
        <dbReference type="EMBL" id="AKU91299.1"/>
    </source>
</evidence>
<evidence type="ECO:0000256" key="1">
    <source>
        <dbReference type="SAM" id="SignalP"/>
    </source>
</evidence>
<organism evidence="3 4">
    <name type="scientific">Vulgatibacter incomptus</name>
    <dbReference type="NCBI Taxonomy" id="1391653"/>
    <lineage>
        <taxon>Bacteria</taxon>
        <taxon>Pseudomonadati</taxon>
        <taxon>Myxococcota</taxon>
        <taxon>Myxococcia</taxon>
        <taxon>Myxococcales</taxon>
        <taxon>Cystobacterineae</taxon>
        <taxon>Vulgatibacteraceae</taxon>
        <taxon>Vulgatibacter</taxon>
    </lineage>
</organism>
<keyword evidence="4" id="KW-1185">Reference proteome</keyword>
<sequence>MRFARLTAALPLLALAACGDDAAPVHDDRAKVELRFEARVGKEAFDCDRVYDGLGTTGASAAPLDFRLYVHDFRLVRADGSEEALDLDQDGRWQHQDVALLDFEDKTGTCANGTPDTNTMIHGLVAAGAYEKVRFKLGVPEGLNHADNTTAPSPLNLSSLFWSWQAGYKFVRADFRVADPNAVFSVHLGSTGCSVHEEHGGEIHCAQPNVPEIELPYRPSGPILVDYAALVGGSDLVTDGGCMSGPTEPSCAPIFSRLGLDPDSGASRPGQTLFRLP</sequence>
<dbReference type="Proteomes" id="UP000055590">
    <property type="component" value="Chromosome"/>
</dbReference>
<dbReference type="KEGG" id="vin:AKJ08_1686"/>
<feature type="chain" id="PRO_5005465662" description="Copper-binding protein MbnP-like domain-containing protein" evidence="1">
    <location>
        <begin position="23"/>
        <end position="277"/>
    </location>
</feature>
<protein>
    <recommendedName>
        <fullName evidence="2">Copper-binding protein MbnP-like domain-containing protein</fullName>
    </recommendedName>
</protein>
<dbReference type="InterPro" id="IPR023977">
    <property type="entry name" value="MbnP-like"/>
</dbReference>
<dbReference type="EMBL" id="CP012332">
    <property type="protein sequence ID" value="AKU91299.1"/>
    <property type="molecule type" value="Genomic_DNA"/>
</dbReference>
<feature type="signal peptide" evidence="1">
    <location>
        <begin position="1"/>
        <end position="22"/>
    </location>
</feature>
<gene>
    <name evidence="3" type="ORF">AKJ08_1686</name>
</gene>
<dbReference type="Pfam" id="PF20243">
    <property type="entry name" value="MbnP"/>
    <property type="match status" value="1"/>
</dbReference>
<dbReference type="AlphaFoldDB" id="A0A0K1PDV7"/>
<dbReference type="RefSeq" id="WP_050725626.1">
    <property type="nucleotide sequence ID" value="NZ_CP012332.1"/>
</dbReference>
<accession>A0A0K1PDV7</accession>
<reference evidence="3 4" key="1">
    <citation type="submission" date="2015-08" db="EMBL/GenBank/DDBJ databases">
        <authorList>
            <person name="Babu N.S."/>
            <person name="Beckwith C.J."/>
            <person name="Beseler K.G."/>
            <person name="Brison A."/>
            <person name="Carone J.V."/>
            <person name="Caskin T.P."/>
            <person name="Diamond M."/>
            <person name="Durham M.E."/>
            <person name="Foxe J.M."/>
            <person name="Go M."/>
            <person name="Henderson B.A."/>
            <person name="Jones I.B."/>
            <person name="McGettigan J.A."/>
            <person name="Micheletti S.J."/>
            <person name="Nasrallah M.E."/>
            <person name="Ortiz D."/>
            <person name="Piller C.R."/>
            <person name="Privatt S.R."/>
            <person name="Schneider S.L."/>
            <person name="Sharp S."/>
            <person name="Smith T.C."/>
            <person name="Stanton J.D."/>
            <person name="Ullery H.E."/>
            <person name="Wilson R.J."/>
            <person name="Serrano M.G."/>
            <person name="Buck G."/>
            <person name="Lee V."/>
            <person name="Wang Y."/>
            <person name="Carvalho R."/>
            <person name="Voegtly L."/>
            <person name="Shi R."/>
            <person name="Duckworth R."/>
            <person name="Johnson A."/>
            <person name="Loviza R."/>
            <person name="Walstead R."/>
            <person name="Shah Z."/>
            <person name="Kiflezghi M."/>
            <person name="Wade K."/>
            <person name="Ball S.L."/>
            <person name="Bradley K.W."/>
            <person name="Asai D.J."/>
            <person name="Bowman C.A."/>
            <person name="Russell D.A."/>
            <person name="Pope W.H."/>
            <person name="Jacobs-Sera D."/>
            <person name="Hendrix R.W."/>
            <person name="Hatfull G.F."/>
        </authorList>
    </citation>
    <scope>NUCLEOTIDE SEQUENCE [LARGE SCALE GENOMIC DNA]</scope>
    <source>
        <strain evidence="3 4">DSM 27710</strain>
    </source>
</reference>
<dbReference type="PROSITE" id="PS51257">
    <property type="entry name" value="PROKAR_LIPOPROTEIN"/>
    <property type="match status" value="1"/>
</dbReference>